<reference evidence="2" key="1">
    <citation type="journal article" date="2012" name="Proc. Natl. Acad. Sci. U.S.A.">
        <title>Antigenic diversity is generated by distinct evolutionary mechanisms in African trypanosome species.</title>
        <authorList>
            <person name="Jackson A.P."/>
            <person name="Berry A."/>
            <person name="Aslett M."/>
            <person name="Allison H.C."/>
            <person name="Burton P."/>
            <person name="Vavrova-Anderson J."/>
            <person name="Brown R."/>
            <person name="Browne H."/>
            <person name="Corton N."/>
            <person name="Hauser H."/>
            <person name="Gamble J."/>
            <person name="Gilderthorp R."/>
            <person name="Marcello L."/>
            <person name="McQuillan J."/>
            <person name="Otto T.D."/>
            <person name="Quail M.A."/>
            <person name="Sanders M.J."/>
            <person name="van Tonder A."/>
            <person name="Ginger M.L."/>
            <person name="Field M.C."/>
            <person name="Barry J.D."/>
            <person name="Hertz-Fowler C."/>
            <person name="Berriman M."/>
        </authorList>
    </citation>
    <scope>NUCLEOTIDE SEQUENCE</scope>
    <source>
        <strain evidence="2">IL3000</strain>
    </source>
</reference>
<organism evidence="2">
    <name type="scientific">Trypanosoma congolense (strain IL3000)</name>
    <dbReference type="NCBI Taxonomy" id="1068625"/>
    <lineage>
        <taxon>Eukaryota</taxon>
        <taxon>Discoba</taxon>
        <taxon>Euglenozoa</taxon>
        <taxon>Kinetoplastea</taxon>
        <taxon>Metakinetoplastina</taxon>
        <taxon>Trypanosomatida</taxon>
        <taxon>Trypanosomatidae</taxon>
        <taxon>Trypanosoma</taxon>
        <taxon>Nannomonas</taxon>
    </lineage>
</organism>
<protein>
    <submittedName>
        <fullName evidence="2">Uncharacterized protein</fullName>
    </submittedName>
</protein>
<dbReference type="SUPFAM" id="SSF54529">
    <property type="entry name" value="Mitochondrial glycoprotein MAM33-like"/>
    <property type="match status" value="1"/>
</dbReference>
<dbReference type="AlphaFoldDB" id="G0UVI0"/>
<name>G0UVI0_TRYCI</name>
<feature type="region of interest" description="Disordered" evidence="1">
    <location>
        <begin position="75"/>
        <end position="95"/>
    </location>
</feature>
<evidence type="ECO:0000313" key="2">
    <source>
        <dbReference type="EMBL" id="CCC93395.1"/>
    </source>
</evidence>
<accession>G0UVI0</accession>
<evidence type="ECO:0000256" key="1">
    <source>
        <dbReference type="SAM" id="MobiDB-lite"/>
    </source>
</evidence>
<sequence length="265" mass="29768">MLRGKILQRGVLQDALKIVKSDTDSVTNRLQLPHRFDLHHKLGTREFTMYAEVFEATVLVHCSVSNHRLRPLGGGKNSAGTFGTRRKAKTRRQNCPPDDLPVEFSAFVAVPPSGLTLEALCSCSLGFLVVDGILFHRGLMPESVIPQDGNLVREGVYQGPLLNQRLLAECVVSTRGCINPLEPHRQHQAFFFDRHVNLWSSRFSRLGHLPVHTAKPEFADTLCHFLGCFGVNDELARFVEEFAHQVHKEEKSHWFNILGGLTGDR</sequence>
<proteinExistence type="predicted"/>
<dbReference type="VEuPathDB" id="TriTrypDB:TcIL3000_10_1540"/>
<dbReference type="InterPro" id="IPR036561">
    <property type="entry name" value="MAM33_sf"/>
</dbReference>
<gene>
    <name evidence="2" type="ORF">TCIL3000_10_1540</name>
</gene>
<dbReference type="EMBL" id="HE575323">
    <property type="protein sequence ID" value="CCC93395.1"/>
    <property type="molecule type" value="Genomic_DNA"/>
</dbReference>